<gene>
    <name evidence="1" type="ORF">B9R14_07845</name>
</gene>
<proteinExistence type="predicted"/>
<dbReference type="EMBL" id="NEMB01000003">
    <property type="protein sequence ID" value="PQQ66665.1"/>
    <property type="molecule type" value="Genomic_DNA"/>
</dbReference>
<sequence length="63" mass="7719">MYSLLTREVVRDGYHYERVFEIRWDIYKGTSKEREKILELLKSYAAQYRIREGEKTYSGLHSR</sequence>
<evidence type="ECO:0000313" key="1">
    <source>
        <dbReference type="EMBL" id="PQQ66665.1"/>
    </source>
</evidence>
<dbReference type="AlphaFoldDB" id="A0A2S8RA49"/>
<organism evidence="1 2">
    <name type="scientific">Acetivibrio saccincola</name>
    <dbReference type="NCBI Taxonomy" id="1677857"/>
    <lineage>
        <taxon>Bacteria</taxon>
        <taxon>Bacillati</taxon>
        <taxon>Bacillota</taxon>
        <taxon>Clostridia</taxon>
        <taxon>Eubacteriales</taxon>
        <taxon>Oscillospiraceae</taxon>
        <taxon>Acetivibrio</taxon>
    </lineage>
</organism>
<accession>A0A2S8RA49</accession>
<protein>
    <submittedName>
        <fullName evidence="1">Uncharacterized protein</fullName>
    </submittedName>
</protein>
<dbReference type="RefSeq" id="WP_101299129.1">
    <property type="nucleotide sequence ID" value="NZ_NEMB01000003.1"/>
</dbReference>
<dbReference type="Proteomes" id="UP000239720">
    <property type="component" value="Unassembled WGS sequence"/>
</dbReference>
<comment type="caution">
    <text evidence="1">The sequence shown here is derived from an EMBL/GenBank/DDBJ whole genome shotgun (WGS) entry which is preliminary data.</text>
</comment>
<name>A0A2S8RA49_9FIRM</name>
<reference evidence="1 2" key="1">
    <citation type="journal article" date="2018" name="Syst. Appl. Microbiol.">
        <title>Characterization and high-quality draft genome sequence of Herbivorax saccincola A7, an anaerobic, alkaliphilic, thermophilic, cellulolytic, and xylanolytic bacterium.</title>
        <authorList>
            <person name="Aikawa S."/>
            <person name="Baramee S."/>
            <person name="Sermsathanaswadi J."/>
            <person name="Thianheng P."/>
            <person name="Tachaapaikoon C."/>
            <person name="Shikata A."/>
            <person name="Waeonukul R."/>
            <person name="Pason P."/>
            <person name="Ratanakhanokchai K."/>
            <person name="Kosugi A."/>
        </authorList>
    </citation>
    <scope>NUCLEOTIDE SEQUENCE [LARGE SCALE GENOMIC DNA]</scope>
    <source>
        <strain evidence="1 2">A7</strain>
    </source>
</reference>
<evidence type="ECO:0000313" key="2">
    <source>
        <dbReference type="Proteomes" id="UP000239720"/>
    </source>
</evidence>